<accession>A0ABN3DKZ2</accession>
<dbReference type="GO" id="GO:0016787">
    <property type="term" value="F:hydrolase activity"/>
    <property type="evidence" value="ECO:0007669"/>
    <property type="project" value="UniProtKB-KW"/>
</dbReference>
<keyword evidence="2" id="KW-0378">Hydrolase</keyword>
<dbReference type="InterPro" id="IPR052897">
    <property type="entry name" value="Sec-Metab_Biosynth_Hydrolase"/>
</dbReference>
<dbReference type="Proteomes" id="UP001500929">
    <property type="component" value="Unassembled WGS sequence"/>
</dbReference>
<sequence length="242" mass="25768">MDVVMIPGFWLQDSSWEEAVGPLRAAGHTVHTPTLGGLHAVEEDRSQVTLASQVAEVVSLVDDLVVGDESGSQVVLVGHSGGGAIIHAVVDQRPEAIARAVYVDTWPTADGQSINEDIPAVGDDIPLPAWDAFGEADLLHLSDELRERLRTESVPQPVRVARDPQVLGDQARFEVPVTVVATTFTGEELDGYIASGHPLFAEFPPMRSVTVVELPTSHWPQLTRPAELGRILVDAVGASGAA</sequence>
<proteinExistence type="predicted"/>
<keyword evidence="3" id="KW-1185">Reference proteome</keyword>
<gene>
    <name evidence="2" type="ORF">GCM10009851_20170</name>
</gene>
<dbReference type="EMBL" id="BAAAQY010000005">
    <property type="protein sequence ID" value="GAA2235102.1"/>
    <property type="molecule type" value="Genomic_DNA"/>
</dbReference>
<reference evidence="2 3" key="1">
    <citation type="journal article" date="2019" name="Int. J. Syst. Evol. Microbiol.">
        <title>The Global Catalogue of Microorganisms (GCM) 10K type strain sequencing project: providing services to taxonomists for standard genome sequencing and annotation.</title>
        <authorList>
            <consortium name="The Broad Institute Genomics Platform"/>
            <consortium name="The Broad Institute Genome Sequencing Center for Infectious Disease"/>
            <person name="Wu L."/>
            <person name="Ma J."/>
        </authorList>
    </citation>
    <scope>NUCLEOTIDE SEQUENCE [LARGE SCALE GENOMIC DNA]</scope>
    <source>
        <strain evidence="2 3">JCM 16117</strain>
    </source>
</reference>
<organism evidence="2 3">
    <name type="scientific">Herbiconiux moechotypicola</name>
    <dbReference type="NCBI Taxonomy" id="637393"/>
    <lineage>
        <taxon>Bacteria</taxon>
        <taxon>Bacillati</taxon>
        <taxon>Actinomycetota</taxon>
        <taxon>Actinomycetes</taxon>
        <taxon>Micrococcales</taxon>
        <taxon>Microbacteriaceae</taxon>
        <taxon>Herbiconiux</taxon>
    </lineage>
</organism>
<evidence type="ECO:0000259" key="1">
    <source>
        <dbReference type="Pfam" id="PF12697"/>
    </source>
</evidence>
<dbReference type="Gene3D" id="3.40.50.1820">
    <property type="entry name" value="alpha/beta hydrolase"/>
    <property type="match status" value="1"/>
</dbReference>
<dbReference type="PANTHER" id="PTHR37017:SF10">
    <property type="entry name" value="AB HYDROLASE-1 DOMAIN-CONTAINING PROTEIN"/>
    <property type="match status" value="1"/>
</dbReference>
<dbReference type="InterPro" id="IPR000073">
    <property type="entry name" value="AB_hydrolase_1"/>
</dbReference>
<dbReference type="Pfam" id="PF12697">
    <property type="entry name" value="Abhydrolase_6"/>
    <property type="match status" value="1"/>
</dbReference>
<evidence type="ECO:0000313" key="2">
    <source>
        <dbReference type="EMBL" id="GAA2235102.1"/>
    </source>
</evidence>
<dbReference type="SUPFAM" id="SSF53474">
    <property type="entry name" value="alpha/beta-Hydrolases"/>
    <property type="match status" value="1"/>
</dbReference>
<evidence type="ECO:0000313" key="3">
    <source>
        <dbReference type="Proteomes" id="UP001500929"/>
    </source>
</evidence>
<protein>
    <submittedName>
        <fullName evidence="2">Alpha/beta hydrolase</fullName>
    </submittedName>
</protein>
<comment type="caution">
    <text evidence="2">The sequence shown here is derived from an EMBL/GenBank/DDBJ whole genome shotgun (WGS) entry which is preliminary data.</text>
</comment>
<dbReference type="RefSeq" id="WP_259479494.1">
    <property type="nucleotide sequence ID" value="NZ_BAAAQY010000005.1"/>
</dbReference>
<feature type="domain" description="AB hydrolase-1" evidence="1">
    <location>
        <begin position="3"/>
        <end position="228"/>
    </location>
</feature>
<dbReference type="InterPro" id="IPR029058">
    <property type="entry name" value="AB_hydrolase_fold"/>
</dbReference>
<dbReference type="PANTHER" id="PTHR37017">
    <property type="entry name" value="AB HYDROLASE-1 DOMAIN-CONTAINING PROTEIN-RELATED"/>
    <property type="match status" value="1"/>
</dbReference>
<name>A0ABN3DKZ2_9MICO</name>